<dbReference type="EMBL" id="FNVO01000018">
    <property type="protein sequence ID" value="SEG85566.1"/>
    <property type="molecule type" value="Genomic_DNA"/>
</dbReference>
<feature type="chain" id="PRO_5009296023" description="Cellulase (Glycosyl hydrolase family 5)" evidence="1">
    <location>
        <begin position="24"/>
        <end position="327"/>
    </location>
</feature>
<feature type="signal peptide" evidence="1">
    <location>
        <begin position="1"/>
        <end position="23"/>
    </location>
</feature>
<keyword evidence="1" id="KW-0732">Signal</keyword>
<protein>
    <recommendedName>
        <fullName evidence="4">Cellulase (Glycosyl hydrolase family 5)</fullName>
    </recommendedName>
</protein>
<gene>
    <name evidence="2" type="ORF">SAMN04489712_11834</name>
</gene>
<keyword evidence="3" id="KW-1185">Reference proteome</keyword>
<dbReference type="Proteomes" id="UP000236723">
    <property type="component" value="Unassembled WGS sequence"/>
</dbReference>
<evidence type="ECO:0000256" key="1">
    <source>
        <dbReference type="SAM" id="SignalP"/>
    </source>
</evidence>
<dbReference type="InterPro" id="IPR017853">
    <property type="entry name" value="GH"/>
</dbReference>
<accession>A0A1H6DLH6</accession>
<name>A0A1H6DLH6_9ACTN</name>
<sequence length="327" mass="35974">MRMTRLLAAVGLGVLIAGTQAQAGQATAKAESPGGSNYFVYRIDGCDREAYGVVNSFDQAPDLIRSQLATMARAGQKRLRIPIFHHRGPDSGTVMDSTGGRLDSSNTRNLQNLLAAVKAAGFDAIEIGFFPLDANDPSEWRAFDRSLYEENRAIIRQVRELTVRASLPSMIDLLNEGSPGEGEHVLLQYTRTLWNDYTREYGTADTVGFSLKVVIADRVPKLPAVYGDRPPDVLEVHLYGKRPNGDEYQQFMAADAAMDRLGYRQPWIIGEAYANDPQAAAGIRRAMADADRPVRYLTQWPLTRAERCPDADVAPPAAYDAYADAGF</sequence>
<evidence type="ECO:0000313" key="2">
    <source>
        <dbReference type="EMBL" id="SEG85566.1"/>
    </source>
</evidence>
<dbReference type="SUPFAM" id="SSF51445">
    <property type="entry name" value="(Trans)glycosidases"/>
    <property type="match status" value="1"/>
</dbReference>
<dbReference type="AlphaFoldDB" id="A0A1H6DLH6"/>
<evidence type="ECO:0000313" key="3">
    <source>
        <dbReference type="Proteomes" id="UP000236723"/>
    </source>
</evidence>
<evidence type="ECO:0008006" key="4">
    <source>
        <dbReference type="Google" id="ProtNLM"/>
    </source>
</evidence>
<organism evidence="2 3">
    <name type="scientific">Thermomonospora echinospora</name>
    <dbReference type="NCBI Taxonomy" id="1992"/>
    <lineage>
        <taxon>Bacteria</taxon>
        <taxon>Bacillati</taxon>
        <taxon>Actinomycetota</taxon>
        <taxon>Actinomycetes</taxon>
        <taxon>Streptosporangiales</taxon>
        <taxon>Thermomonosporaceae</taxon>
        <taxon>Thermomonospora</taxon>
    </lineage>
</organism>
<proteinExistence type="predicted"/>
<reference evidence="3" key="1">
    <citation type="submission" date="2016-10" db="EMBL/GenBank/DDBJ databases">
        <authorList>
            <person name="Varghese N."/>
            <person name="Submissions S."/>
        </authorList>
    </citation>
    <scope>NUCLEOTIDE SEQUENCE [LARGE SCALE GENOMIC DNA]</scope>
    <source>
        <strain evidence="3">DSM 43163</strain>
    </source>
</reference>